<reference evidence="2" key="1">
    <citation type="submission" date="2017-03" db="EMBL/GenBank/DDBJ databases">
        <title>Genomes of endolithic fungi from Antarctica.</title>
        <authorList>
            <person name="Coleine C."/>
            <person name="Masonjones S."/>
            <person name="Stajich J.E."/>
        </authorList>
    </citation>
    <scope>NUCLEOTIDE SEQUENCE [LARGE SCALE GENOMIC DNA]</scope>
    <source>
        <strain evidence="2">CCFEE 5527</strain>
    </source>
</reference>
<dbReference type="EMBL" id="NAJO01000058">
    <property type="protein sequence ID" value="OQN97068.1"/>
    <property type="molecule type" value="Genomic_DNA"/>
</dbReference>
<dbReference type="PANTHER" id="PTHR34129:SF1">
    <property type="entry name" value="DUF952 DOMAIN-CONTAINING PROTEIN"/>
    <property type="match status" value="1"/>
</dbReference>
<dbReference type="OrthoDB" id="3335358at2759"/>
<dbReference type="AlphaFoldDB" id="A0A1V8SD15"/>
<dbReference type="Proteomes" id="UP000192596">
    <property type="component" value="Unassembled WGS sequence"/>
</dbReference>
<dbReference type="Pfam" id="PF06108">
    <property type="entry name" value="DUF952"/>
    <property type="match status" value="1"/>
</dbReference>
<evidence type="ECO:0000313" key="1">
    <source>
        <dbReference type="EMBL" id="OQN97068.1"/>
    </source>
</evidence>
<keyword evidence="2" id="KW-1185">Reference proteome</keyword>
<comment type="caution">
    <text evidence="1">The sequence shown here is derived from an EMBL/GenBank/DDBJ whole genome shotgun (WGS) entry which is preliminary data.</text>
</comment>
<dbReference type="PANTHER" id="PTHR34129">
    <property type="entry name" value="BLR1139 PROTEIN"/>
    <property type="match status" value="1"/>
</dbReference>
<accession>A0A1V8SD15</accession>
<dbReference type="Gene3D" id="3.20.170.20">
    <property type="entry name" value="Protein of unknown function DUF952"/>
    <property type="match status" value="1"/>
</dbReference>
<dbReference type="SUPFAM" id="SSF56399">
    <property type="entry name" value="ADP-ribosylation"/>
    <property type="match status" value="1"/>
</dbReference>
<organism evidence="1 2">
    <name type="scientific">Cryoendolithus antarcticus</name>
    <dbReference type="NCBI Taxonomy" id="1507870"/>
    <lineage>
        <taxon>Eukaryota</taxon>
        <taxon>Fungi</taxon>
        <taxon>Dikarya</taxon>
        <taxon>Ascomycota</taxon>
        <taxon>Pezizomycotina</taxon>
        <taxon>Dothideomycetes</taxon>
        <taxon>Dothideomycetidae</taxon>
        <taxon>Cladosporiales</taxon>
        <taxon>Cladosporiaceae</taxon>
        <taxon>Cryoendolithus</taxon>
    </lineage>
</organism>
<name>A0A1V8SD15_9PEZI</name>
<evidence type="ECO:0000313" key="2">
    <source>
        <dbReference type="Proteomes" id="UP000192596"/>
    </source>
</evidence>
<dbReference type="InParanoid" id="A0A1V8SD15"/>
<evidence type="ECO:0008006" key="3">
    <source>
        <dbReference type="Google" id="ProtNLM"/>
    </source>
</evidence>
<gene>
    <name evidence="1" type="ORF">B0A48_16872</name>
</gene>
<dbReference type="STRING" id="1507870.A0A1V8SD15"/>
<dbReference type="InterPro" id="IPR009297">
    <property type="entry name" value="DUF952"/>
</dbReference>
<proteinExistence type="predicted"/>
<protein>
    <recommendedName>
        <fullName evidence="3">DUF952 domain-containing protein</fullName>
    </recommendedName>
</protein>
<sequence>MATLRFWYKILDKAPPKPIPRTLPLSPLDAKDGFIHLSVASQIPITAGKFFSASSSLWVLQIQREKLVGRFDFPPPYGEVCPHLHDSEEGLGSNNVVDVIEMRRAATEEWKDVPAMAKLEN</sequence>